<dbReference type="Gene3D" id="3.10.100.10">
    <property type="entry name" value="Mannose-Binding Protein A, subunit A"/>
    <property type="match status" value="1"/>
</dbReference>
<name>A0A8B6FSR8_MYTGA</name>
<dbReference type="InterPro" id="IPR001304">
    <property type="entry name" value="C-type_lectin-like"/>
</dbReference>
<organism evidence="2 3">
    <name type="scientific">Mytilus galloprovincialis</name>
    <name type="common">Mediterranean mussel</name>
    <dbReference type="NCBI Taxonomy" id="29158"/>
    <lineage>
        <taxon>Eukaryota</taxon>
        <taxon>Metazoa</taxon>
        <taxon>Spiralia</taxon>
        <taxon>Lophotrochozoa</taxon>
        <taxon>Mollusca</taxon>
        <taxon>Bivalvia</taxon>
        <taxon>Autobranchia</taxon>
        <taxon>Pteriomorphia</taxon>
        <taxon>Mytilida</taxon>
        <taxon>Mytiloidea</taxon>
        <taxon>Mytilidae</taxon>
        <taxon>Mytilinae</taxon>
        <taxon>Mytilus</taxon>
    </lineage>
</organism>
<dbReference type="InterPro" id="IPR016186">
    <property type="entry name" value="C-type_lectin-like/link_sf"/>
</dbReference>
<comment type="caution">
    <text evidence="2">The sequence shown here is derived from an EMBL/GenBank/DDBJ whole genome shotgun (WGS) entry which is preliminary data.</text>
</comment>
<dbReference type="EMBL" id="UYJE01007264">
    <property type="protein sequence ID" value="VDI53131.1"/>
    <property type="molecule type" value="Genomic_DNA"/>
</dbReference>
<gene>
    <name evidence="2" type="ORF">MGAL_10B067958</name>
</gene>
<proteinExistence type="predicted"/>
<sequence length="278" mass="31282">MIWTQDETYNNLTLSAGFVWQKTARSRLKCSVTCTNDERCGAFFFSDADKSCLATPFLLKSTGEGITVIGTEYYFFRPANCPVDYTYNRKNNLCVKINNAETLNFNDAKTECESIANGGLVTIRNQNQHAFIVKELKKLLLEEPFYIDGTDEAEEGKFIGKDGKEITYLDWDSISQIDMSHEAQDVLCLNPTEDFKYEDVDASHVIHCSITTSSPVIHRSIPTASPVFHRSITTASPVIYRSITTAPIFHQPFTTATPTLHHPTTTQFAPIVHPHNVR</sequence>
<feature type="domain" description="C-type lectin" evidence="1">
    <location>
        <begin position="90"/>
        <end position="199"/>
    </location>
</feature>
<dbReference type="SMART" id="SM00034">
    <property type="entry name" value="CLECT"/>
    <property type="match status" value="1"/>
</dbReference>
<evidence type="ECO:0000313" key="2">
    <source>
        <dbReference type="EMBL" id="VDI53131.1"/>
    </source>
</evidence>
<dbReference type="PROSITE" id="PS50041">
    <property type="entry name" value="C_TYPE_LECTIN_2"/>
    <property type="match status" value="1"/>
</dbReference>
<dbReference type="SUPFAM" id="SSF56436">
    <property type="entry name" value="C-type lectin-like"/>
    <property type="match status" value="1"/>
</dbReference>
<accession>A0A8B6FSR8</accession>
<evidence type="ECO:0000259" key="1">
    <source>
        <dbReference type="PROSITE" id="PS50041"/>
    </source>
</evidence>
<dbReference type="OrthoDB" id="6097821at2759"/>
<keyword evidence="3" id="KW-1185">Reference proteome</keyword>
<dbReference type="Proteomes" id="UP000596742">
    <property type="component" value="Unassembled WGS sequence"/>
</dbReference>
<dbReference type="Pfam" id="PF00059">
    <property type="entry name" value="Lectin_C"/>
    <property type="match status" value="1"/>
</dbReference>
<reference evidence="2" key="1">
    <citation type="submission" date="2018-11" db="EMBL/GenBank/DDBJ databases">
        <authorList>
            <person name="Alioto T."/>
            <person name="Alioto T."/>
        </authorList>
    </citation>
    <scope>NUCLEOTIDE SEQUENCE</scope>
</reference>
<dbReference type="InterPro" id="IPR016187">
    <property type="entry name" value="CTDL_fold"/>
</dbReference>
<protein>
    <recommendedName>
        <fullName evidence="1">C-type lectin domain-containing protein</fullName>
    </recommendedName>
</protein>
<dbReference type="SUPFAM" id="SSF57414">
    <property type="entry name" value="Hairpin loop containing domain-like"/>
    <property type="match status" value="1"/>
</dbReference>
<evidence type="ECO:0000313" key="3">
    <source>
        <dbReference type="Proteomes" id="UP000596742"/>
    </source>
</evidence>
<dbReference type="AlphaFoldDB" id="A0A8B6FSR8"/>
<dbReference type="CDD" id="cd00037">
    <property type="entry name" value="CLECT"/>
    <property type="match status" value="1"/>
</dbReference>